<evidence type="ECO:0000313" key="10">
    <source>
        <dbReference type="Proteomes" id="UP000236151"/>
    </source>
</evidence>
<keyword evidence="4 6" id="KW-0862">Zinc</keyword>
<dbReference type="NCBIfam" id="TIGR02290">
    <property type="entry name" value="M3_fam_3"/>
    <property type="match status" value="1"/>
</dbReference>
<dbReference type="OrthoDB" id="9769691at2"/>
<dbReference type="GO" id="GO:0006508">
    <property type="term" value="P:proteolysis"/>
    <property type="evidence" value="ECO:0007669"/>
    <property type="project" value="UniProtKB-KW"/>
</dbReference>
<keyword evidence="1 6" id="KW-0645">Protease</keyword>
<dbReference type="Gene3D" id="1.20.140.70">
    <property type="entry name" value="Oligopeptidase f, N-terminal domain"/>
    <property type="match status" value="1"/>
</dbReference>
<dbReference type="CDD" id="cd09607">
    <property type="entry name" value="M3B_PepF"/>
    <property type="match status" value="1"/>
</dbReference>
<evidence type="ECO:0000259" key="8">
    <source>
        <dbReference type="Pfam" id="PF08439"/>
    </source>
</evidence>
<comment type="cofactor">
    <cofactor evidence="6">
        <name>Zn(2+)</name>
        <dbReference type="ChEBI" id="CHEBI:29105"/>
    </cofactor>
    <text evidence="6">Binds 1 zinc ion.</text>
</comment>
<dbReference type="KEGG" id="cthd:CDO33_10875"/>
<dbReference type="GO" id="GO:0004181">
    <property type="term" value="F:metallocarboxypeptidase activity"/>
    <property type="evidence" value="ECO:0007669"/>
    <property type="project" value="InterPro"/>
</dbReference>
<feature type="domain" description="Peptidase M3A/M3B catalytic" evidence="7">
    <location>
        <begin position="195"/>
        <end position="576"/>
    </location>
</feature>
<dbReference type="InterPro" id="IPR013647">
    <property type="entry name" value="OligopepF_N_dom"/>
</dbReference>
<comment type="caution">
    <text evidence="9">The sequence shown here is derived from an EMBL/GenBank/DDBJ whole genome shotgun (WGS) entry which is preliminary data.</text>
</comment>
<comment type="similarity">
    <text evidence="6">Belongs to the peptidase M3 family.</text>
</comment>
<keyword evidence="5 6" id="KW-0482">Metalloprotease</keyword>
<evidence type="ECO:0000256" key="5">
    <source>
        <dbReference type="ARBA" id="ARBA00023049"/>
    </source>
</evidence>
<evidence type="ECO:0000313" key="9">
    <source>
        <dbReference type="EMBL" id="PNU01178.1"/>
    </source>
</evidence>
<dbReference type="GO" id="GO:0004222">
    <property type="term" value="F:metalloendopeptidase activity"/>
    <property type="evidence" value="ECO:0007669"/>
    <property type="project" value="InterPro"/>
</dbReference>
<evidence type="ECO:0000256" key="6">
    <source>
        <dbReference type="RuleBase" id="RU003435"/>
    </source>
</evidence>
<protein>
    <submittedName>
        <fullName evidence="9">Oligoendopeptidase F</fullName>
    </submittedName>
</protein>
<keyword evidence="10" id="KW-1185">Reference proteome</keyword>
<dbReference type="Pfam" id="PF01432">
    <property type="entry name" value="Peptidase_M3"/>
    <property type="match status" value="1"/>
</dbReference>
<sequence>MELSWSLDELYTSFDSEAFKQDISKCTKFAHEIKQWVMENTADKERPKSKIEEFIDKMINFSSIISRLSGYAYLTQSVDAKNRKADKIIEELEKIASELAEPETVFQKWISSLEKLEDIIASSKLLSEHKFYLMEKVEQSKHMLSDKEEALIAKMESTGSNAWTRLQNLLTSTLLVDVVLDGEKKQIPLQAARNLAYDKDASVRKAAYEAELKSYEKIKDSSAACLNGIKGEVITLAEMRGYGSPLEKTLTDSRMDKETLDAMLTAIKEFLTCFHRYFSKKAELLGHSNGLPFYDLFAPIGKCDMVFTYDEAKDFIIRNFKTFSSKLSDFAANAFEKRWIDAEPKEGKRGGAFCYNLHVIKESRILTNFSGSFSDVTTLAHELGHGYHGHCLNQESILNCGYPMPLAETASNFCETIVKNAALNSASNEEALAILENDISDAGQVIVDIYSRYLFESEVFERRKTGPLSSDELCEIMIDSQKKAYGKGLDHNQLHPYMWVCKPHYYYAKRNFYNFPYAFGLLFAKGLYAEFLKRGSAFVEEYDKLLAATGKNNIADVAGMVGIDVRSTEYWRSSLKLIEQDIEKFLSLT</sequence>
<feature type="domain" description="Oligopeptidase F N-terminal" evidence="8">
    <location>
        <begin position="114"/>
        <end position="174"/>
    </location>
</feature>
<organism evidence="9 10">
    <name type="scientific">Clostridium thermosuccinogenes</name>
    <dbReference type="NCBI Taxonomy" id="84032"/>
    <lineage>
        <taxon>Bacteria</taxon>
        <taxon>Bacillati</taxon>
        <taxon>Bacillota</taxon>
        <taxon>Clostridia</taxon>
        <taxon>Eubacteriales</taxon>
        <taxon>Clostridiaceae</taxon>
        <taxon>Clostridium</taxon>
    </lineage>
</organism>
<evidence type="ECO:0000256" key="4">
    <source>
        <dbReference type="ARBA" id="ARBA00022833"/>
    </source>
</evidence>
<reference evidence="9 10" key="1">
    <citation type="submission" date="2017-06" db="EMBL/GenBank/DDBJ databases">
        <title>Investigating the central metabolism of Clostridium thermosuccinogenes.</title>
        <authorList>
            <person name="Koendjbiharie J.G."/>
            <person name="van Kranenburg R."/>
        </authorList>
    </citation>
    <scope>NUCLEOTIDE SEQUENCE [LARGE SCALE GENOMIC DNA]</scope>
    <source>
        <strain evidence="9 10">DSM 5806</strain>
    </source>
</reference>
<evidence type="ECO:0000256" key="1">
    <source>
        <dbReference type="ARBA" id="ARBA00022670"/>
    </source>
</evidence>
<name>A0A2K2FLP5_9CLOT</name>
<keyword evidence="3 6" id="KW-0378">Hydrolase</keyword>
<evidence type="ECO:0000256" key="3">
    <source>
        <dbReference type="ARBA" id="ARBA00022801"/>
    </source>
</evidence>
<dbReference type="Gene3D" id="1.10.1370.20">
    <property type="entry name" value="Oligoendopeptidase f, C-terminal domain"/>
    <property type="match status" value="1"/>
</dbReference>
<dbReference type="RefSeq" id="WP_103080036.1">
    <property type="nucleotide sequence ID" value="NZ_CP021850.1"/>
</dbReference>
<evidence type="ECO:0000259" key="7">
    <source>
        <dbReference type="Pfam" id="PF01432"/>
    </source>
</evidence>
<dbReference type="InterPro" id="IPR011977">
    <property type="entry name" value="Pept_M3B_clade3"/>
</dbReference>
<dbReference type="SUPFAM" id="SSF55486">
    <property type="entry name" value="Metalloproteases ('zincins'), catalytic domain"/>
    <property type="match status" value="1"/>
</dbReference>
<proteinExistence type="inferred from homology"/>
<dbReference type="InterPro" id="IPR001333">
    <property type="entry name" value="Peptidase_M32_Taq"/>
</dbReference>
<dbReference type="Proteomes" id="UP000236151">
    <property type="component" value="Unassembled WGS sequence"/>
</dbReference>
<dbReference type="AlphaFoldDB" id="A0A2K2FLP5"/>
<evidence type="ECO:0000256" key="2">
    <source>
        <dbReference type="ARBA" id="ARBA00022723"/>
    </source>
</evidence>
<dbReference type="InterPro" id="IPR042088">
    <property type="entry name" value="OligoPept_F_C"/>
</dbReference>
<dbReference type="InterPro" id="IPR034006">
    <property type="entry name" value="M3B_PepF_2"/>
</dbReference>
<dbReference type="PANTHER" id="PTHR34217">
    <property type="entry name" value="METAL-DEPENDENT CARBOXYPEPTIDASE"/>
    <property type="match status" value="1"/>
</dbReference>
<dbReference type="InterPro" id="IPR001567">
    <property type="entry name" value="Pept_M3A_M3B_dom"/>
</dbReference>
<gene>
    <name evidence="9" type="ORF">CDQ84_01955</name>
</gene>
<keyword evidence="2 6" id="KW-0479">Metal-binding</keyword>
<dbReference type="Pfam" id="PF08439">
    <property type="entry name" value="Peptidase_M3_N"/>
    <property type="match status" value="1"/>
</dbReference>
<accession>A0A2K2FLP5</accession>
<dbReference type="PANTHER" id="PTHR34217:SF1">
    <property type="entry name" value="CARBOXYPEPTIDASE 1"/>
    <property type="match status" value="1"/>
</dbReference>
<dbReference type="EMBL" id="NIOJ01000003">
    <property type="protein sequence ID" value="PNU01178.1"/>
    <property type="molecule type" value="Genomic_DNA"/>
</dbReference>
<dbReference type="GO" id="GO:0046872">
    <property type="term" value="F:metal ion binding"/>
    <property type="evidence" value="ECO:0007669"/>
    <property type="project" value="UniProtKB-UniRule"/>
</dbReference>